<protein>
    <recommendedName>
        <fullName evidence="2">aldehyde dehydrogenase (NAD(+))</fullName>
        <ecNumber evidence="2">1.2.1.3</ecNumber>
    </recommendedName>
</protein>
<dbReference type="Gene3D" id="3.40.605.10">
    <property type="entry name" value="Aldehyde Dehydrogenase, Chain A, domain 1"/>
    <property type="match status" value="1"/>
</dbReference>
<dbReference type="EC" id="1.2.1.3" evidence="2"/>
<evidence type="ECO:0000256" key="3">
    <source>
        <dbReference type="ARBA" id="ARBA00049194"/>
    </source>
</evidence>
<accession>A0AAI8VVM1</accession>
<dbReference type="SUPFAM" id="SSF53720">
    <property type="entry name" value="ALDH-like"/>
    <property type="match status" value="1"/>
</dbReference>
<organism evidence="5 6">
    <name type="scientific">Anthostomella pinea</name>
    <dbReference type="NCBI Taxonomy" id="933095"/>
    <lineage>
        <taxon>Eukaryota</taxon>
        <taxon>Fungi</taxon>
        <taxon>Dikarya</taxon>
        <taxon>Ascomycota</taxon>
        <taxon>Pezizomycotina</taxon>
        <taxon>Sordariomycetes</taxon>
        <taxon>Xylariomycetidae</taxon>
        <taxon>Xylariales</taxon>
        <taxon>Xylariaceae</taxon>
        <taxon>Anthostomella</taxon>
    </lineage>
</organism>
<evidence type="ECO:0000313" key="6">
    <source>
        <dbReference type="Proteomes" id="UP001295740"/>
    </source>
</evidence>
<keyword evidence="6" id="KW-1185">Reference proteome</keyword>
<dbReference type="InterPro" id="IPR015590">
    <property type="entry name" value="Aldehyde_DH_dom"/>
</dbReference>
<dbReference type="GO" id="GO:0004029">
    <property type="term" value="F:aldehyde dehydrogenase (NAD+) activity"/>
    <property type="evidence" value="ECO:0007669"/>
    <property type="project" value="UniProtKB-EC"/>
</dbReference>
<evidence type="ECO:0000256" key="1">
    <source>
        <dbReference type="ARBA" id="ARBA00009986"/>
    </source>
</evidence>
<evidence type="ECO:0000313" key="5">
    <source>
        <dbReference type="EMBL" id="CAJ2511263.1"/>
    </source>
</evidence>
<comment type="similarity">
    <text evidence="1">Belongs to the aldehyde dehydrogenase family.</text>
</comment>
<comment type="catalytic activity">
    <reaction evidence="3">
        <text>an aldehyde + NAD(+) + H2O = a carboxylate + NADH + 2 H(+)</text>
        <dbReference type="Rhea" id="RHEA:16185"/>
        <dbReference type="ChEBI" id="CHEBI:15377"/>
        <dbReference type="ChEBI" id="CHEBI:15378"/>
        <dbReference type="ChEBI" id="CHEBI:17478"/>
        <dbReference type="ChEBI" id="CHEBI:29067"/>
        <dbReference type="ChEBI" id="CHEBI:57540"/>
        <dbReference type="ChEBI" id="CHEBI:57945"/>
        <dbReference type="EC" id="1.2.1.3"/>
    </reaction>
</comment>
<dbReference type="InterPro" id="IPR016161">
    <property type="entry name" value="Ald_DH/histidinol_DH"/>
</dbReference>
<comment type="caution">
    <text evidence="5">The sequence shown here is derived from an EMBL/GenBank/DDBJ whole genome shotgun (WGS) entry which is preliminary data.</text>
</comment>
<sequence>MPFAAPTGDAGLEFFNIIDGKPRTAKDFDQVVDPRTEEPLWNVPVATAQDLDDAVALAARAFKTWGKTTIAERQKIIQDVADCIHQNREILAIAQMKETGKSWAMANVDVDRAAGHFEYYTGVSLEDEIQYEDDEVTILATQVPVGVLGAISPWNFPMLLSSVKIVSALATGNCVIIKPSPFTSYSLLKLCELVQPILPPGVV</sequence>
<dbReference type="Pfam" id="PF00171">
    <property type="entry name" value="Aldedh"/>
    <property type="match status" value="1"/>
</dbReference>
<dbReference type="Proteomes" id="UP001295740">
    <property type="component" value="Unassembled WGS sequence"/>
</dbReference>
<dbReference type="InterPro" id="IPR016162">
    <property type="entry name" value="Ald_DH_N"/>
</dbReference>
<name>A0AAI8VVM1_9PEZI</name>
<gene>
    <name evidence="5" type="ORF">KHLLAP_LOCUS11731</name>
</gene>
<reference evidence="5" key="1">
    <citation type="submission" date="2023-10" db="EMBL/GenBank/DDBJ databases">
        <authorList>
            <person name="Hackl T."/>
        </authorList>
    </citation>
    <scope>NUCLEOTIDE SEQUENCE</scope>
</reference>
<dbReference type="AlphaFoldDB" id="A0AAI8VVM1"/>
<evidence type="ECO:0000256" key="2">
    <source>
        <dbReference type="ARBA" id="ARBA00024226"/>
    </source>
</evidence>
<evidence type="ECO:0000259" key="4">
    <source>
        <dbReference type="Pfam" id="PF00171"/>
    </source>
</evidence>
<proteinExistence type="inferred from homology"/>
<dbReference type="EMBL" id="CAUWAG010000018">
    <property type="protein sequence ID" value="CAJ2511263.1"/>
    <property type="molecule type" value="Genomic_DNA"/>
</dbReference>
<dbReference type="PANTHER" id="PTHR11699">
    <property type="entry name" value="ALDEHYDE DEHYDROGENASE-RELATED"/>
    <property type="match status" value="1"/>
</dbReference>
<feature type="domain" description="Aldehyde dehydrogenase" evidence="4">
    <location>
        <begin position="30"/>
        <end position="203"/>
    </location>
</feature>